<name>A0A5D2JT37_GOSTO</name>
<evidence type="ECO:0000313" key="2">
    <source>
        <dbReference type="Proteomes" id="UP000322667"/>
    </source>
</evidence>
<dbReference type="Proteomes" id="UP000322667">
    <property type="component" value="Chromosome D08"/>
</dbReference>
<organism evidence="1 2">
    <name type="scientific">Gossypium tomentosum</name>
    <name type="common">Hawaiian cotton</name>
    <name type="synonym">Gossypium sandvicense</name>
    <dbReference type="NCBI Taxonomy" id="34277"/>
    <lineage>
        <taxon>Eukaryota</taxon>
        <taxon>Viridiplantae</taxon>
        <taxon>Streptophyta</taxon>
        <taxon>Embryophyta</taxon>
        <taxon>Tracheophyta</taxon>
        <taxon>Spermatophyta</taxon>
        <taxon>Magnoliopsida</taxon>
        <taxon>eudicotyledons</taxon>
        <taxon>Gunneridae</taxon>
        <taxon>Pentapetalae</taxon>
        <taxon>rosids</taxon>
        <taxon>malvids</taxon>
        <taxon>Malvales</taxon>
        <taxon>Malvaceae</taxon>
        <taxon>Malvoideae</taxon>
        <taxon>Gossypium</taxon>
    </lineage>
</organism>
<dbReference type="EMBL" id="CM017630">
    <property type="protein sequence ID" value="TYH57724.1"/>
    <property type="molecule type" value="Genomic_DNA"/>
</dbReference>
<sequence>MEQTKIRRNRYGAVDVEACEGIARGGDARARRHSTCGKGPGFDGAESCLVLGFLVMLGCIGP</sequence>
<evidence type="ECO:0000313" key="1">
    <source>
        <dbReference type="EMBL" id="TYH57724.1"/>
    </source>
</evidence>
<keyword evidence="2" id="KW-1185">Reference proteome</keyword>
<gene>
    <name evidence="1" type="ORF">ES332_D08G109700v1</name>
</gene>
<reference evidence="1 2" key="1">
    <citation type="submission" date="2019-07" db="EMBL/GenBank/DDBJ databases">
        <title>WGS assembly of Gossypium tomentosum.</title>
        <authorList>
            <person name="Chen Z.J."/>
            <person name="Sreedasyam A."/>
            <person name="Ando A."/>
            <person name="Song Q."/>
            <person name="De L."/>
            <person name="Hulse-Kemp A."/>
            <person name="Ding M."/>
            <person name="Ye W."/>
            <person name="Kirkbride R."/>
            <person name="Jenkins J."/>
            <person name="Plott C."/>
            <person name="Lovell J."/>
            <person name="Lin Y.-M."/>
            <person name="Vaughn R."/>
            <person name="Liu B."/>
            <person name="Li W."/>
            <person name="Simpson S."/>
            <person name="Scheffler B."/>
            <person name="Saski C."/>
            <person name="Grover C."/>
            <person name="Hu G."/>
            <person name="Conover J."/>
            <person name="Carlson J."/>
            <person name="Shu S."/>
            <person name="Boston L."/>
            <person name="Williams M."/>
            <person name="Peterson D."/>
            <person name="Mcgee K."/>
            <person name="Jones D."/>
            <person name="Wendel J."/>
            <person name="Stelly D."/>
            <person name="Grimwood J."/>
            <person name="Schmutz J."/>
        </authorList>
    </citation>
    <scope>NUCLEOTIDE SEQUENCE [LARGE SCALE GENOMIC DNA]</scope>
    <source>
        <strain evidence="1">7179.01</strain>
    </source>
</reference>
<protein>
    <submittedName>
        <fullName evidence="1">Uncharacterized protein</fullName>
    </submittedName>
</protein>
<accession>A0A5D2JT37</accession>
<proteinExistence type="predicted"/>
<dbReference type="AlphaFoldDB" id="A0A5D2JT37"/>